<dbReference type="InParanoid" id="A0A078A5U7"/>
<dbReference type="EMBL" id="CCKQ01004988">
    <property type="protein sequence ID" value="CDW76134.1"/>
    <property type="molecule type" value="Genomic_DNA"/>
</dbReference>
<dbReference type="GO" id="GO:0008418">
    <property type="term" value="F:protein-N-terminal asparagine amidohydrolase activity"/>
    <property type="evidence" value="ECO:0007669"/>
    <property type="project" value="InterPro"/>
</dbReference>
<accession>A0A078A5U7</accession>
<evidence type="ECO:0000313" key="3">
    <source>
        <dbReference type="Proteomes" id="UP000039865"/>
    </source>
</evidence>
<dbReference type="OrthoDB" id="201515at2759"/>
<dbReference type="InterPro" id="IPR036526">
    <property type="entry name" value="C-N_Hydrolase_sf"/>
</dbReference>
<keyword evidence="3" id="KW-1185">Reference proteome</keyword>
<sequence length="285" mass="33082">MENQNLKSKLKICQVQFMPEHKNPTKSIETVREIMNQIQDEKDIDLILLPEMALLNYYFLSKEEIEPFLEIKDQGLTYQFCAELAKQFDCYVFSGYQEKEDNNYYNSQLGVDPQGNLIANYRKHNLYIDDTYWAIQGDCFQSLSLKFHKRDNIEVKVSQAICADIDPVVYPDNKDKVFELGDFVAKENAQLVLFTTAWVFDPDYVFGDDEKSRSDTHSYWIRRLKPKIESGDLRPTYFIAADRCGEEKGHPTAGSSCVIQLTPKVEIINSLSMKETNYIITEIDI</sequence>
<dbReference type="PANTHER" id="PTHR11750:SF26">
    <property type="entry name" value="PROTEIN N-TERMINAL AMIDASE"/>
    <property type="match status" value="1"/>
</dbReference>
<dbReference type="Pfam" id="PF00795">
    <property type="entry name" value="CN_hydrolase"/>
    <property type="match status" value="1"/>
</dbReference>
<dbReference type="SUPFAM" id="SSF56317">
    <property type="entry name" value="Carbon-nitrogen hydrolase"/>
    <property type="match status" value="1"/>
</dbReference>
<dbReference type="InterPro" id="IPR039703">
    <property type="entry name" value="Nta1"/>
</dbReference>
<dbReference type="OMA" id="VERNCEH"/>
<dbReference type="PANTHER" id="PTHR11750">
    <property type="entry name" value="PROTEIN N-TERMINAL AMIDASE"/>
    <property type="match status" value="1"/>
</dbReference>
<dbReference type="PROSITE" id="PS50263">
    <property type="entry name" value="CN_HYDROLASE"/>
    <property type="match status" value="1"/>
</dbReference>
<proteinExistence type="predicted"/>
<dbReference type="Proteomes" id="UP000039865">
    <property type="component" value="Unassembled WGS sequence"/>
</dbReference>
<name>A0A078A5U7_STYLE</name>
<dbReference type="InterPro" id="IPR003010">
    <property type="entry name" value="C-N_Hydrolase"/>
</dbReference>
<feature type="domain" description="CN hydrolase" evidence="1">
    <location>
        <begin position="10"/>
        <end position="285"/>
    </location>
</feature>
<protein>
    <submittedName>
        <fullName evidence="2">Carbon-nitrogen family protein</fullName>
    </submittedName>
</protein>
<dbReference type="GO" id="GO:0030163">
    <property type="term" value="P:protein catabolic process"/>
    <property type="evidence" value="ECO:0007669"/>
    <property type="project" value="TreeGrafter"/>
</dbReference>
<gene>
    <name evidence="2" type="primary">Contig1460.g1594</name>
    <name evidence="2" type="ORF">STYLEM_5132</name>
</gene>
<dbReference type="Gene3D" id="3.60.110.10">
    <property type="entry name" value="Carbon-nitrogen hydrolase"/>
    <property type="match status" value="1"/>
</dbReference>
<organism evidence="2 3">
    <name type="scientific">Stylonychia lemnae</name>
    <name type="common">Ciliate</name>
    <dbReference type="NCBI Taxonomy" id="5949"/>
    <lineage>
        <taxon>Eukaryota</taxon>
        <taxon>Sar</taxon>
        <taxon>Alveolata</taxon>
        <taxon>Ciliophora</taxon>
        <taxon>Intramacronucleata</taxon>
        <taxon>Spirotrichea</taxon>
        <taxon>Stichotrichia</taxon>
        <taxon>Sporadotrichida</taxon>
        <taxon>Oxytrichidae</taxon>
        <taxon>Stylonychinae</taxon>
        <taxon>Stylonychia</taxon>
    </lineage>
</organism>
<dbReference type="AlphaFoldDB" id="A0A078A5U7"/>
<evidence type="ECO:0000313" key="2">
    <source>
        <dbReference type="EMBL" id="CDW76134.1"/>
    </source>
</evidence>
<evidence type="ECO:0000259" key="1">
    <source>
        <dbReference type="PROSITE" id="PS50263"/>
    </source>
</evidence>
<reference evidence="2 3" key="1">
    <citation type="submission" date="2014-06" db="EMBL/GenBank/DDBJ databases">
        <authorList>
            <person name="Swart Estienne"/>
        </authorList>
    </citation>
    <scope>NUCLEOTIDE SEQUENCE [LARGE SCALE GENOMIC DNA]</scope>
    <source>
        <strain evidence="2 3">130c</strain>
    </source>
</reference>
<dbReference type="GO" id="GO:0070773">
    <property type="term" value="F:protein-N-terminal glutamine amidohydrolase activity"/>
    <property type="evidence" value="ECO:0007669"/>
    <property type="project" value="InterPro"/>
</dbReference>